<dbReference type="Gene3D" id="3.80.10.10">
    <property type="entry name" value="Ribonuclease Inhibitor"/>
    <property type="match status" value="5"/>
</dbReference>
<dbReference type="PANTHER" id="PTHR48059">
    <property type="entry name" value="POLYGALACTURONASE INHIBITOR 1"/>
    <property type="match status" value="1"/>
</dbReference>
<dbReference type="InterPro" id="IPR036439">
    <property type="entry name" value="Dockerin_dom_sf"/>
</dbReference>
<dbReference type="SUPFAM" id="SSF52058">
    <property type="entry name" value="L domain-like"/>
    <property type="match status" value="4"/>
</dbReference>
<dbReference type="InterPro" id="IPR014756">
    <property type="entry name" value="Ig_E-set"/>
</dbReference>
<keyword evidence="8" id="KW-0472">Membrane</keyword>
<keyword evidence="6" id="KW-0677">Repeat</keyword>
<dbReference type="PANTHER" id="PTHR48059:SF30">
    <property type="entry name" value="OS06G0587000 PROTEIN"/>
    <property type="match status" value="1"/>
</dbReference>
<evidence type="ECO:0000256" key="8">
    <source>
        <dbReference type="ARBA" id="ARBA00023136"/>
    </source>
</evidence>
<comment type="similarity">
    <text evidence="10">Belongs to the polygalacturonase-inhibiting protein family.</text>
</comment>
<dbReference type="Proteomes" id="UP000663722">
    <property type="component" value="Chromosome"/>
</dbReference>
<dbReference type="RefSeq" id="WP_207679698.1">
    <property type="nucleotide sequence ID" value="NZ_CP061800.1"/>
</dbReference>
<dbReference type="Gene3D" id="1.10.1330.10">
    <property type="entry name" value="Dockerin domain"/>
    <property type="match status" value="1"/>
</dbReference>
<dbReference type="Pfam" id="PF01650">
    <property type="entry name" value="Peptidase_C13"/>
    <property type="match status" value="1"/>
</dbReference>
<dbReference type="InterPro" id="IPR003961">
    <property type="entry name" value="FN3_dom"/>
</dbReference>
<dbReference type="InterPro" id="IPR003591">
    <property type="entry name" value="Leu-rich_rpt_typical-subtyp"/>
</dbReference>
<dbReference type="CDD" id="cd00102">
    <property type="entry name" value="IPT"/>
    <property type="match status" value="6"/>
</dbReference>
<gene>
    <name evidence="12" type="ORF">dnm_083430</name>
</gene>
<evidence type="ECO:0000256" key="1">
    <source>
        <dbReference type="ARBA" id="ARBA00004196"/>
    </source>
</evidence>
<evidence type="ECO:0000256" key="2">
    <source>
        <dbReference type="ARBA" id="ARBA00004370"/>
    </source>
</evidence>
<dbReference type="KEGG" id="dmm:dnm_083430"/>
<dbReference type="SMART" id="SM00369">
    <property type="entry name" value="LRR_TYP"/>
    <property type="match status" value="8"/>
</dbReference>
<evidence type="ECO:0000313" key="13">
    <source>
        <dbReference type="Proteomes" id="UP000663722"/>
    </source>
</evidence>
<dbReference type="Gene3D" id="2.60.40.10">
    <property type="entry name" value="Immunoglobulins"/>
    <property type="match status" value="11"/>
</dbReference>
<sequence>MIRKDLTVLVLVFLLVFGGGVLLNAHAAISSDEREALVEIYNSTGGSNWTNTTQGQDVWDIVNLSSNCCGWYGITCDVFKTKVTKIKLSKNNLTGSIPSSISKLINLTEMDLSENTDLTSIPAEIGELPNLTKLDLSKNTGLTSIPLTLGNIADLSLSDCPSLSVSAPDNITVAAKADSITLEWPGDSYDNITYQYFNNGEDVCQDDINITPIADKIQTKISGLTQGTEYSFTVRTVLTADVDLISDDSNTVDVITEGIVPDEREALEALYTSTGGGTEWTDWDIDKAGGECDGGWQGISCIEDDNKKHVVEINLNGSGLNGTIPGTDVINKFEKLQRLDLSENPDISGSIPSGTWNLQKLLTLNLSGCGLTGDIPPELGNLESLTELYLNNNQLGDNDSGIPPDLGNLPNLQKLNLSNNQLTGDIPSDLGNLSSLTELYLNDNRLTGGIPKEFETLSNLDILNVASNKLTEEISSDLSVLDLNATESNIRWNALYKLDDSLDGWIASNFKYGDQWRNYQSFAPQELRANESGALTEPYKITLKWNKIPFDGSGGGKYEIEYTNPADTSWYKETTDLNTVSLPLTGTDGLEACTEYSFRIRTIANSHPSNSNLIESEYTKVVTFSTSCIPLDERNALINLFNSTGKSDQIAGELGDPGEECNWPGVTCDNNDGEAGKENHVTEIDLSSQTLSGSIPATSIGNFSELTKLNLSDNKNLTGGIPSELNQLSELTELRLNDCGLTGKIPVELGSGILARDVFIDQEAGEGGFLLYLSNNELTGKIPPELEKITRLTELKLDNNHMEGTIPAELGDLPALRVIWVNGNMLEGPVPSDLQRLQDSLAKTPSSDFRFNKLYTNIGDGGTHNFLTSQQIGGNWENTQTVAPVDANFFVDETKTTSTSISLAWDAIKYDFGNGGYEVYYSTSELGGYKLYDPQNPDFPRFSEDSPFPATESLQEERITVKGLTPDTAYWFYLQAVSFYKRYDGDEGNTLISKPTKKVSASTTKPVPIVIRVEKDNGPACGGEAVTIIGENLSNVVEVRFGSTKATGNFITSETKIEEVITPAHSAGEVYVRAMDEDSQGEPCPTECYTYNPPPIASSIEPNFGPASLGKNVKITGSNFVSGATVVFGENDPVRSSGSGGIITCTAPVNIACDDPSKPACKVKVIVTNPDKQTSEALSFTYNPPPKIKSITRVLTPGDDCAGAGDKVEITGKYFDIKDNTSVLFGISPVQKIISKSATLITCQIPSNAPGEVDVKVTNEDGQYDDSGYFQYDCPIDCSVTGIDPSNGPATGGTTVIITGTGFNGSTVSFGGTKIEHIKYILESRIIKGIECETPAHAAGKVNVVVSNAGGDCTPVTTYTYDSPPSINEKGVQPDSGYEFGGDDVTITGENFVDGATVTFGGISATVVQVLSSTKITCKNPPNDNGSAKVVVTNPDGQSCEDGDTCGQFYYMANPKPEIISFDPEESSMFGGVFLTITGRNFFEGATVTFGGEKATNVNPVSETTITCLTPLCKGCDPNDADGKIDVDVEVKNTDGQFDTEPYPFIVIPLRLTPAQGPAYGGTTVTIRPGDDSVSFLKSGTTTVTFDGVSASDISVYPDKIICTTLAVLEPGLADVVVNNSSQSFTCSECYKYTGIPDTERQALIDLYTKTNGGGWTDTTGWLGNEYTECTWKGVFCDAGQEHVEKLILDNNNLVGTFPESISDLSSLQVISIKNNKMRTPIPETILDLNLKDGQSDFSWNYLCTEDGDAITDFLKQKQVGSEDFRYFQQKEDGSFCKLPETSLIVMPASLNVDESQYAEIPEDENELDTLFSSFTVTPAPGLEYKNDVTIKLYSSNVSECNVYPASVTLNSENWNDGAKAYVIPEKDGIPDGLQTCTILTAPAISSDGNFNNENPEDVTVFVSDSDQGLTLTQVYPNLGVINQELSATLRGTGFDKSSTKVYIFKDKDDSNKTEITQISSVSSTEIALTIPAQTEKGQYTLKVSDDEKNENDVLEGAISIKASQDEVDEQEKKKAIIVAGGGSYSGNVLWTATKNCANRAYLVLMSQGYSHDSINYLNPEKYIDVDGDGVSDVDEELTQKNLENAIKEWAKTSEPLADELLIYMTGHGGNGRFELREGETIEATVLNGWLNDLQTEMPGKLIFVYDACVSGSFISRLTPEAGKERYVIASASADERAWFLDDGEFSFSYHFWDAVENKGRLYSSFVDGKDMMVGQTSLIDIDGDGEINVITNDKGELIISDNIIIGRGRVAASGGQRPQIVSLLADKEVLSCSETSSGIRANVAKSLNDIFVVWGKIIPPYFSENLSEEELKKEVTHLPSIKLTLGDDSDNYEGIYEDFSKPGTYKVAVYAIDTGLYESIPKDTKIVRNYCKGDFDGNGTVELADAIILLRMAAGADVSDQSLINNNGTDADGDGKIGLADAVYILKKLAGEM</sequence>
<dbReference type="InterPro" id="IPR051848">
    <property type="entry name" value="PGIP"/>
</dbReference>
<dbReference type="SUPFAM" id="SSF63446">
    <property type="entry name" value="Type I dockerin domain"/>
    <property type="match status" value="1"/>
</dbReference>
<dbReference type="SMART" id="SM00429">
    <property type="entry name" value="IPT"/>
    <property type="match status" value="5"/>
</dbReference>
<evidence type="ECO:0000259" key="11">
    <source>
        <dbReference type="PROSITE" id="PS50853"/>
    </source>
</evidence>
<evidence type="ECO:0000256" key="6">
    <source>
        <dbReference type="ARBA" id="ARBA00022737"/>
    </source>
</evidence>
<comment type="subcellular location">
    <subcellularLocation>
        <location evidence="1">Cell envelope</location>
    </subcellularLocation>
    <subcellularLocation>
        <location evidence="2">Membrane</location>
    </subcellularLocation>
</comment>
<keyword evidence="13" id="KW-1185">Reference proteome</keyword>
<dbReference type="Pfam" id="PF08263">
    <property type="entry name" value="LRRNT_2"/>
    <property type="match status" value="4"/>
</dbReference>
<dbReference type="InterPro" id="IPR036116">
    <property type="entry name" value="FN3_sf"/>
</dbReference>
<dbReference type="InterPro" id="IPR001611">
    <property type="entry name" value="Leu-rich_rpt"/>
</dbReference>
<dbReference type="SUPFAM" id="SSF81296">
    <property type="entry name" value="E set domains"/>
    <property type="match status" value="7"/>
</dbReference>
<dbReference type="Gene3D" id="3.40.50.1460">
    <property type="match status" value="1"/>
</dbReference>
<dbReference type="GO" id="GO:0030313">
    <property type="term" value="C:cell envelope"/>
    <property type="evidence" value="ECO:0007669"/>
    <property type="project" value="UniProtKB-SubCell"/>
</dbReference>
<feature type="domain" description="Fibronectin type-III" evidence="11">
    <location>
        <begin position="523"/>
        <end position="629"/>
    </location>
</feature>
<name>A0A975BVI4_9BACT</name>
<dbReference type="Pfam" id="PF01833">
    <property type="entry name" value="TIG"/>
    <property type="match status" value="7"/>
</dbReference>
<reference evidence="12" key="1">
    <citation type="journal article" date="2021" name="Microb. Physiol.">
        <title>Proteogenomic Insights into the Physiology of Marine, Sulfate-Reducing, Filamentous Desulfonema limicola and Desulfonema magnum.</title>
        <authorList>
            <person name="Schnaars V."/>
            <person name="Wohlbrand L."/>
            <person name="Scheve S."/>
            <person name="Hinrichs C."/>
            <person name="Reinhardt R."/>
            <person name="Rabus R."/>
        </authorList>
    </citation>
    <scope>NUCLEOTIDE SEQUENCE</scope>
    <source>
        <strain evidence="12">4be13</strain>
    </source>
</reference>
<evidence type="ECO:0000256" key="5">
    <source>
        <dbReference type="ARBA" id="ARBA00022729"/>
    </source>
</evidence>
<dbReference type="SMART" id="SM00060">
    <property type="entry name" value="FN3"/>
    <property type="match status" value="3"/>
</dbReference>
<keyword evidence="5" id="KW-0732">Signal</keyword>
<protein>
    <submittedName>
        <fullName evidence="12">Immunoglobulin-like fold-containing protein</fullName>
    </submittedName>
</protein>
<dbReference type="PROSITE" id="PS50853">
    <property type="entry name" value="FN3"/>
    <property type="match status" value="2"/>
</dbReference>
<keyword evidence="9" id="KW-0675">Receptor</keyword>
<dbReference type="GO" id="GO:0016020">
    <property type="term" value="C:membrane"/>
    <property type="evidence" value="ECO:0007669"/>
    <property type="project" value="UniProtKB-SubCell"/>
</dbReference>
<dbReference type="InterPro" id="IPR001096">
    <property type="entry name" value="Peptidase_C13"/>
</dbReference>
<keyword evidence="4" id="KW-0812">Transmembrane</keyword>
<accession>A0A975BVI4</accession>
<dbReference type="GO" id="GO:0008233">
    <property type="term" value="F:peptidase activity"/>
    <property type="evidence" value="ECO:0007669"/>
    <property type="project" value="InterPro"/>
</dbReference>
<dbReference type="CDD" id="cd00063">
    <property type="entry name" value="FN3"/>
    <property type="match status" value="3"/>
</dbReference>
<dbReference type="InterPro" id="IPR032675">
    <property type="entry name" value="LRR_dom_sf"/>
</dbReference>
<proteinExistence type="inferred from homology"/>
<keyword evidence="7" id="KW-1133">Transmembrane helix</keyword>
<dbReference type="CDD" id="cd14256">
    <property type="entry name" value="Dockerin_I"/>
    <property type="match status" value="1"/>
</dbReference>
<dbReference type="InterPro" id="IPR013210">
    <property type="entry name" value="LRR_N_plant-typ"/>
</dbReference>
<evidence type="ECO:0000256" key="9">
    <source>
        <dbReference type="ARBA" id="ARBA00023170"/>
    </source>
</evidence>
<evidence type="ECO:0000256" key="4">
    <source>
        <dbReference type="ARBA" id="ARBA00022692"/>
    </source>
</evidence>
<dbReference type="FunFam" id="3.80.10.10:FF:000062">
    <property type="entry name" value="protein STRUBBELIG-RECEPTOR FAMILY 3"/>
    <property type="match status" value="1"/>
</dbReference>
<keyword evidence="3" id="KW-0433">Leucine-rich repeat</keyword>
<evidence type="ECO:0000256" key="7">
    <source>
        <dbReference type="ARBA" id="ARBA00022989"/>
    </source>
</evidence>
<dbReference type="InterPro" id="IPR002909">
    <property type="entry name" value="IPT_dom"/>
</dbReference>
<dbReference type="Pfam" id="PF13855">
    <property type="entry name" value="LRR_8"/>
    <property type="match status" value="2"/>
</dbReference>
<dbReference type="GO" id="GO:0006508">
    <property type="term" value="P:proteolysis"/>
    <property type="evidence" value="ECO:0007669"/>
    <property type="project" value="InterPro"/>
</dbReference>
<evidence type="ECO:0000256" key="3">
    <source>
        <dbReference type="ARBA" id="ARBA00022614"/>
    </source>
</evidence>
<dbReference type="InterPro" id="IPR013783">
    <property type="entry name" value="Ig-like_fold"/>
</dbReference>
<evidence type="ECO:0000256" key="10">
    <source>
        <dbReference type="ARBA" id="ARBA00038043"/>
    </source>
</evidence>
<evidence type="ECO:0000313" key="12">
    <source>
        <dbReference type="EMBL" id="QTA92267.1"/>
    </source>
</evidence>
<dbReference type="PROSITE" id="PS51450">
    <property type="entry name" value="LRR"/>
    <property type="match status" value="1"/>
</dbReference>
<organism evidence="12 13">
    <name type="scientific">Desulfonema magnum</name>
    <dbReference type="NCBI Taxonomy" id="45655"/>
    <lineage>
        <taxon>Bacteria</taxon>
        <taxon>Pseudomonadati</taxon>
        <taxon>Thermodesulfobacteriota</taxon>
        <taxon>Desulfobacteria</taxon>
        <taxon>Desulfobacterales</taxon>
        <taxon>Desulfococcaceae</taxon>
        <taxon>Desulfonema</taxon>
    </lineage>
</organism>
<dbReference type="Pfam" id="PF00560">
    <property type="entry name" value="LRR_1"/>
    <property type="match status" value="3"/>
</dbReference>
<dbReference type="EMBL" id="CP061800">
    <property type="protein sequence ID" value="QTA92267.1"/>
    <property type="molecule type" value="Genomic_DNA"/>
</dbReference>
<feature type="domain" description="Fibronectin type-III" evidence="11">
    <location>
        <begin position="167"/>
        <end position="262"/>
    </location>
</feature>
<dbReference type="GO" id="GO:0000272">
    <property type="term" value="P:polysaccharide catabolic process"/>
    <property type="evidence" value="ECO:0007669"/>
    <property type="project" value="InterPro"/>
</dbReference>
<dbReference type="SUPFAM" id="SSF49265">
    <property type="entry name" value="Fibronectin type III"/>
    <property type="match status" value="2"/>
</dbReference>